<keyword evidence="1" id="KW-0472">Membrane</keyword>
<keyword evidence="1" id="KW-0812">Transmembrane</keyword>
<feature type="transmembrane region" description="Helical" evidence="1">
    <location>
        <begin position="6"/>
        <end position="27"/>
    </location>
</feature>
<keyword evidence="1" id="KW-1133">Transmembrane helix</keyword>
<sequence length="283" mass="31315">MDDQVLTHDLVSTLAIGVGLAFAAYVLLYRLTRLRGKQVGLIVAVLVLLAYTPFAILYWQGLDVLAIHLALYLLTPYGLSIITTHWEGHRELHMGKRWFNWAPATIVIFLGIVAFVDAVIINFAENGVSPNTAAWLLPSAGKDVAVRSDFPGTVPHDYQDKAEDYARYLAAREAQKQLGWTLRKGFLEVPVAGREEVFQVKVSDREGRPVSAARIGGRFMRPSNEDDDRAFTMHEVEPGLYQASVSLPYPGSWELLLDIRRGPDVYESHGLTVVEPATAAQGG</sequence>
<dbReference type="AlphaFoldDB" id="A0A1A6C0V5"/>
<organism evidence="2 3">
    <name type="scientific">Acidihalobacter prosperus</name>
    <dbReference type="NCBI Taxonomy" id="160660"/>
    <lineage>
        <taxon>Bacteria</taxon>
        <taxon>Pseudomonadati</taxon>
        <taxon>Pseudomonadota</taxon>
        <taxon>Gammaproteobacteria</taxon>
        <taxon>Chromatiales</taxon>
        <taxon>Ectothiorhodospiraceae</taxon>
        <taxon>Acidihalobacter</taxon>
    </lineage>
</organism>
<proteinExistence type="predicted"/>
<comment type="caution">
    <text evidence="2">The sequence shown here is derived from an EMBL/GenBank/DDBJ whole genome shotgun (WGS) entry which is preliminary data.</text>
</comment>
<reference evidence="2 3" key="1">
    <citation type="journal article" date="2014" name="Genome Announc.">
        <title>Draft Genome Sequence of the Iron-Oxidizing, Acidophilic, and Halotolerant 'Thiobacillus prosperus' Type Strain DSM 5130.</title>
        <authorList>
            <person name="Ossandon F.J."/>
            <person name="Cardenas J.P."/>
            <person name="Corbett M."/>
            <person name="Quatrini R."/>
            <person name="Holmes D.S."/>
            <person name="Watkin E."/>
        </authorList>
    </citation>
    <scope>NUCLEOTIDE SEQUENCE [LARGE SCALE GENOMIC DNA]</scope>
    <source>
        <strain evidence="2 3">DSM 5130</strain>
    </source>
</reference>
<dbReference type="RefSeq" id="WP_065089698.1">
    <property type="nucleotide sequence ID" value="NZ_JQSG02000006.1"/>
</dbReference>
<feature type="transmembrane region" description="Helical" evidence="1">
    <location>
        <begin position="39"/>
        <end position="59"/>
    </location>
</feature>
<evidence type="ECO:0000313" key="3">
    <source>
        <dbReference type="Proteomes" id="UP000029273"/>
    </source>
</evidence>
<protein>
    <recommendedName>
        <fullName evidence="4">Nitrogen fixation protein FixH</fullName>
    </recommendedName>
</protein>
<evidence type="ECO:0008006" key="4">
    <source>
        <dbReference type="Google" id="ProtNLM"/>
    </source>
</evidence>
<dbReference type="EMBL" id="JQSG02000006">
    <property type="protein sequence ID" value="OBS08197.1"/>
    <property type="molecule type" value="Genomic_DNA"/>
</dbReference>
<dbReference type="InterPro" id="IPR008620">
    <property type="entry name" value="FixH"/>
</dbReference>
<keyword evidence="3" id="KW-1185">Reference proteome</keyword>
<dbReference type="Proteomes" id="UP000029273">
    <property type="component" value="Unassembled WGS sequence"/>
</dbReference>
<evidence type="ECO:0000256" key="1">
    <source>
        <dbReference type="SAM" id="Phobius"/>
    </source>
</evidence>
<gene>
    <name evidence="2" type="ORF">Thpro_022447</name>
</gene>
<dbReference type="OrthoDB" id="8559928at2"/>
<feature type="transmembrane region" description="Helical" evidence="1">
    <location>
        <begin position="65"/>
        <end position="86"/>
    </location>
</feature>
<accession>A0A1A6C0V5</accession>
<evidence type="ECO:0000313" key="2">
    <source>
        <dbReference type="EMBL" id="OBS08197.1"/>
    </source>
</evidence>
<dbReference type="Pfam" id="PF05751">
    <property type="entry name" value="FixH"/>
    <property type="match status" value="1"/>
</dbReference>
<feature type="transmembrane region" description="Helical" evidence="1">
    <location>
        <begin position="98"/>
        <end position="121"/>
    </location>
</feature>
<name>A0A1A6C0V5_9GAMM</name>